<feature type="compositionally biased region" description="Basic and acidic residues" evidence="1">
    <location>
        <begin position="321"/>
        <end position="332"/>
    </location>
</feature>
<evidence type="ECO:0000256" key="1">
    <source>
        <dbReference type="SAM" id="MobiDB-lite"/>
    </source>
</evidence>
<protein>
    <submittedName>
        <fullName evidence="2">Uncharacterized protein</fullName>
    </submittedName>
</protein>
<dbReference type="OrthoDB" id="10448778at2759"/>
<feature type="compositionally biased region" description="Polar residues" evidence="1">
    <location>
        <begin position="97"/>
        <end position="119"/>
    </location>
</feature>
<proteinExistence type="predicted"/>
<keyword evidence="3" id="KW-1185">Reference proteome</keyword>
<feature type="region of interest" description="Disordered" evidence="1">
    <location>
        <begin position="76"/>
        <end position="123"/>
    </location>
</feature>
<organism evidence="2 3">
    <name type="scientific">Dibothriocephalus latus</name>
    <name type="common">Fish tapeworm</name>
    <name type="synonym">Diphyllobothrium latum</name>
    <dbReference type="NCBI Taxonomy" id="60516"/>
    <lineage>
        <taxon>Eukaryota</taxon>
        <taxon>Metazoa</taxon>
        <taxon>Spiralia</taxon>
        <taxon>Lophotrochozoa</taxon>
        <taxon>Platyhelminthes</taxon>
        <taxon>Cestoda</taxon>
        <taxon>Eucestoda</taxon>
        <taxon>Diphyllobothriidea</taxon>
        <taxon>Diphyllobothriidae</taxon>
        <taxon>Dibothriocephalus</taxon>
    </lineage>
</organism>
<name>A0A3P6RWV4_DIBLA</name>
<dbReference type="EMBL" id="UYRU01012294">
    <property type="protein sequence ID" value="VDK47861.1"/>
    <property type="molecule type" value="Genomic_DNA"/>
</dbReference>
<evidence type="ECO:0000313" key="2">
    <source>
        <dbReference type="EMBL" id="VDK47861.1"/>
    </source>
</evidence>
<dbReference type="AlphaFoldDB" id="A0A3P6RWV4"/>
<feature type="non-terminal residue" evidence="2">
    <location>
        <position position="510"/>
    </location>
</feature>
<dbReference type="Proteomes" id="UP000281553">
    <property type="component" value="Unassembled WGS sequence"/>
</dbReference>
<feature type="non-terminal residue" evidence="2">
    <location>
        <position position="1"/>
    </location>
</feature>
<evidence type="ECO:0000313" key="3">
    <source>
        <dbReference type="Proteomes" id="UP000281553"/>
    </source>
</evidence>
<feature type="region of interest" description="Disordered" evidence="1">
    <location>
        <begin position="484"/>
        <end position="510"/>
    </location>
</feature>
<gene>
    <name evidence="2" type="ORF">DILT_LOCUS1625</name>
</gene>
<reference evidence="2 3" key="1">
    <citation type="submission" date="2018-11" db="EMBL/GenBank/DDBJ databases">
        <authorList>
            <consortium name="Pathogen Informatics"/>
        </authorList>
    </citation>
    <scope>NUCLEOTIDE SEQUENCE [LARGE SCALE GENOMIC DNA]</scope>
</reference>
<accession>A0A3P6RWV4</accession>
<sequence length="510" mass="56556">SRPGGRKCRKHKITVDVDISFTACKSPASSRDGSRNVNSCLDGPIYTENSDNFVSIVLRRPDRDLFSREKSLEKSLESLDDSEADDFHTGPPADSLVDTSLSKHSSLEEQGNTTDSRNANRIRLQVRYTPSPAHGTTEPSPVVKEVTRETTNNQLFVSIADSNPPVNIASKMAVCSPEFRLAEEPISLKAPSRMSPEESSSAKSAAAKAYNIASPPDCNTAILQEDTSATMEIVEETLHKRLGRAQRIAKIVNEVELTEGERAEPAKGKGGLRNQHVAKVITDVNVVAKKARIVRQEDREMKVHTILYDVNETLQIEPLDEEHQQQKPRENTEEGNNANESTILDSDSEPDNSYFRTFESQQTCRSKHCLTLLGNPLLLVYERKGNDNIGQLVSERNSVKVSAAQDHHSGQSTLNALKMNSRKELSIHTPHQRDNQNSTVRSSIWEPSVGTLDMKRKLAKPPSLRKPSITHYGKVLERHHLDRYRSSSFGPGGSEVDEQSTLAATGPLWP</sequence>
<feature type="region of interest" description="Disordered" evidence="1">
    <location>
        <begin position="320"/>
        <end position="353"/>
    </location>
</feature>
<feature type="compositionally biased region" description="Polar residues" evidence="1">
    <location>
        <begin position="334"/>
        <end position="345"/>
    </location>
</feature>